<evidence type="ECO:0000313" key="10">
    <source>
        <dbReference type="Proteomes" id="UP000005947"/>
    </source>
</evidence>
<evidence type="ECO:0000256" key="6">
    <source>
        <dbReference type="ARBA" id="ARBA00023136"/>
    </source>
</evidence>
<evidence type="ECO:0000256" key="7">
    <source>
        <dbReference type="PIRSR" id="PIRSR600715-1"/>
    </source>
</evidence>
<dbReference type="PROSITE" id="PS01348">
    <property type="entry name" value="MRAY_2"/>
    <property type="match status" value="1"/>
</dbReference>
<evidence type="ECO:0000256" key="3">
    <source>
        <dbReference type="ARBA" id="ARBA00022679"/>
    </source>
</evidence>
<feature type="transmembrane region" description="Helical" evidence="8">
    <location>
        <begin position="112"/>
        <end position="137"/>
    </location>
</feature>
<dbReference type="PANTHER" id="PTHR22926:SF3">
    <property type="entry name" value="UNDECAPRENYL-PHOSPHATE ALPHA-N-ACETYLGLUCOSAMINYL 1-PHOSPHATE TRANSFERASE"/>
    <property type="match status" value="1"/>
</dbReference>
<dbReference type="OrthoDB" id="9783652at2"/>
<dbReference type="EMBL" id="ACGK02000002">
    <property type="protein sequence ID" value="EGF22944.1"/>
    <property type="molecule type" value="Genomic_DNA"/>
</dbReference>
<dbReference type="CDD" id="cd06853">
    <property type="entry name" value="GT_WecA_like"/>
    <property type="match status" value="1"/>
</dbReference>
<evidence type="ECO:0000256" key="8">
    <source>
        <dbReference type="SAM" id="Phobius"/>
    </source>
</evidence>
<reference evidence="9 10" key="1">
    <citation type="submission" date="2011-02" db="EMBL/GenBank/DDBJ databases">
        <authorList>
            <person name="Muzny D."/>
            <person name="Qin X."/>
            <person name="Buhay C."/>
            <person name="Dugan-Rocha S."/>
            <person name="Ding Y."/>
            <person name="Chen G."/>
            <person name="Hawes A."/>
            <person name="Holder M."/>
            <person name="Jhangiani S."/>
            <person name="Johnson A."/>
            <person name="Khan Z."/>
            <person name="Li Z."/>
            <person name="Liu W."/>
            <person name="Liu X."/>
            <person name="Perez L."/>
            <person name="Shen H."/>
            <person name="Wang Q."/>
            <person name="Watt J."/>
            <person name="Xi L."/>
            <person name="Xin Y."/>
            <person name="Zhou J."/>
            <person name="Deng J."/>
            <person name="Jiang H."/>
            <person name="Liu Y."/>
            <person name="Qu J."/>
            <person name="Song X.-Z."/>
            <person name="Zhang L."/>
            <person name="Villasana D."/>
            <person name="Johnson A."/>
            <person name="Liu J."/>
            <person name="Liyanage D."/>
            <person name="Lorensuhewa L."/>
            <person name="Robinson T."/>
            <person name="Song A."/>
            <person name="Song B.-B."/>
            <person name="Dinh H."/>
            <person name="Thornton R."/>
            <person name="Coyle M."/>
            <person name="Francisco L."/>
            <person name="Jackson L."/>
            <person name="Javaid M."/>
            <person name="Korchina V."/>
            <person name="Kovar C."/>
            <person name="Mata R."/>
            <person name="Mathew T."/>
            <person name="Ngo R."/>
            <person name="Nguyen L."/>
            <person name="Nguyen N."/>
            <person name="Okwuonu G."/>
            <person name="Ongeri F."/>
            <person name="Pham C."/>
            <person name="Simmons D."/>
            <person name="Wilczek-Boney K."/>
            <person name="Hale W."/>
            <person name="Jakkamsetti A."/>
            <person name="Pham P."/>
            <person name="Ruth R."/>
            <person name="San Lucas F."/>
            <person name="Warren J."/>
            <person name="Zhang J."/>
            <person name="Zhao Z."/>
            <person name="Zhou C."/>
            <person name="Zhu D."/>
            <person name="Lee S."/>
            <person name="Bess C."/>
            <person name="Blankenburg K."/>
            <person name="Forbes L."/>
            <person name="Fu Q."/>
            <person name="Gubbala S."/>
            <person name="Hirani K."/>
            <person name="Jayaseelan J.C."/>
            <person name="Lara F."/>
            <person name="Munidasa M."/>
            <person name="Palculict T."/>
            <person name="Patil S."/>
            <person name="Pu L.-L."/>
            <person name="Saada N."/>
            <person name="Tang L."/>
            <person name="Weissenberger G."/>
            <person name="Zhu Y."/>
            <person name="Hemphill L."/>
            <person name="Shang Y."/>
            <person name="Youmans B."/>
            <person name="Ayvaz T."/>
            <person name="Ross M."/>
            <person name="Santibanez J."/>
            <person name="Aqrawi P."/>
            <person name="Gross S."/>
            <person name="Joshi V."/>
            <person name="Fowler G."/>
            <person name="Nazareth L."/>
            <person name="Reid J."/>
            <person name="Worley K."/>
            <person name="Petrosino J."/>
            <person name="Highlander S."/>
            <person name="Gibbs R."/>
        </authorList>
    </citation>
    <scope>NUCLEOTIDE SEQUENCE [LARGE SCALE GENOMIC DNA]</scope>
    <source>
        <strain evidence="9 10">DSM 15829</strain>
    </source>
</reference>
<dbReference type="GO" id="GO:0005886">
    <property type="term" value="C:plasma membrane"/>
    <property type="evidence" value="ECO:0007669"/>
    <property type="project" value="UniProtKB-SubCell"/>
</dbReference>
<dbReference type="Pfam" id="PF00953">
    <property type="entry name" value="Glycos_transf_4"/>
    <property type="match status" value="1"/>
</dbReference>
<keyword evidence="10" id="KW-1185">Reference proteome</keyword>
<comment type="subcellular location">
    <subcellularLocation>
        <location evidence="1">Cell membrane</location>
        <topology evidence="1">Multi-pass membrane protein</topology>
    </subcellularLocation>
</comment>
<feature type="transmembrane region" description="Helical" evidence="8">
    <location>
        <begin position="367"/>
        <end position="385"/>
    </location>
</feature>
<dbReference type="InterPro" id="IPR018480">
    <property type="entry name" value="PNAcMuramoyl-5peptid_Trfase_CS"/>
</dbReference>
<dbReference type="GO" id="GO:0009103">
    <property type="term" value="P:lipopolysaccharide biosynthetic process"/>
    <property type="evidence" value="ECO:0007669"/>
    <property type="project" value="TreeGrafter"/>
</dbReference>
<feature type="binding site" evidence="7">
    <location>
        <position position="291"/>
    </location>
    <ligand>
        <name>Mg(2+)</name>
        <dbReference type="ChEBI" id="CHEBI:18420"/>
    </ligand>
</feature>
<feature type="transmembrane region" description="Helical" evidence="8">
    <location>
        <begin position="391"/>
        <end position="410"/>
    </location>
</feature>
<feature type="transmembrane region" description="Helical" evidence="8">
    <location>
        <begin position="263"/>
        <end position="282"/>
    </location>
</feature>
<evidence type="ECO:0000256" key="5">
    <source>
        <dbReference type="ARBA" id="ARBA00022989"/>
    </source>
</evidence>
<dbReference type="GO" id="GO:0016780">
    <property type="term" value="F:phosphotransferase activity, for other substituted phosphate groups"/>
    <property type="evidence" value="ECO:0007669"/>
    <property type="project" value="InterPro"/>
</dbReference>
<keyword evidence="4 8" id="KW-0812">Transmembrane</keyword>
<feature type="transmembrane region" description="Helical" evidence="8">
    <location>
        <begin position="180"/>
        <end position="201"/>
    </location>
</feature>
<dbReference type="Proteomes" id="UP000005947">
    <property type="component" value="Unassembled WGS sequence"/>
</dbReference>
<dbReference type="RefSeq" id="WP_006303135.1">
    <property type="nucleotide sequence ID" value="NZ_ACGK02000002.1"/>
</dbReference>
<keyword evidence="7" id="KW-0479">Metal-binding</keyword>
<sequence length="459" mass="50401">MLTNLIDYSVSNFTHLDPAFSTLGYHPNLQALGISCFKDLPISTSSLGFLNILPVLGSIVSPFTLMCSLCLFFIAFVTVLALTPLAKIIAHKLGAIDYPGKRRVNKKPIPRMGGVAVFTGIFLTLLIHYLGILAHLWPSVFLPSEVFQYINYPLIMLGMICIFITGVLDDIYHLTPLQKLIGQIISAACAVCGGLVIGVIVNPLSSSALYLGWIAYPLTILYLVAYVNIFNLIDGLDGLATGLAFIVSATMFVLSIMAHRLDAAFLAIALCGSTLGFLKYNFNPASIFLGDSGSLLIGFTLGVISLLSVTRVAGLTTIMVPLIISGIPIIDTFSAIIRRKRAHISISQADQGHIHHRLISEGFNQKQAVLIMYAWTAFLCCGTYLMTQVEVVPRICIFIVLFALSLVFTLKLHLFEPVLFHHTNPTTGKDELVSPKDPEFKLEEEKFEQHHHSHNLKRL</sequence>
<keyword evidence="7" id="KW-0460">Magnesium</keyword>
<keyword evidence="6 8" id="KW-0472">Membrane</keyword>
<feature type="transmembrane region" description="Helical" evidence="8">
    <location>
        <begin position="149"/>
        <end position="168"/>
    </location>
</feature>
<name>F1T639_9ACTN</name>
<comment type="caution">
    <text evidence="9">The sequence shown here is derived from an EMBL/GenBank/DDBJ whole genome shotgun (WGS) entry which is preliminary data.</text>
</comment>
<evidence type="ECO:0000256" key="1">
    <source>
        <dbReference type="ARBA" id="ARBA00004651"/>
    </source>
</evidence>
<evidence type="ECO:0000256" key="4">
    <source>
        <dbReference type="ARBA" id="ARBA00022692"/>
    </source>
</evidence>
<dbReference type="eggNOG" id="COG0472">
    <property type="taxonomic scope" value="Bacteria"/>
</dbReference>
<keyword evidence="2" id="KW-1003">Cell membrane</keyword>
<keyword evidence="5 8" id="KW-1133">Transmembrane helix</keyword>
<accession>F1T639</accession>
<dbReference type="EC" id="2.7.8.-" evidence="9"/>
<organism evidence="9 10">
    <name type="scientific">Fannyhessea vaginae DSM 15829</name>
    <dbReference type="NCBI Taxonomy" id="525256"/>
    <lineage>
        <taxon>Bacteria</taxon>
        <taxon>Bacillati</taxon>
        <taxon>Actinomycetota</taxon>
        <taxon>Coriobacteriia</taxon>
        <taxon>Coriobacteriales</taxon>
        <taxon>Atopobiaceae</taxon>
        <taxon>Fannyhessea</taxon>
    </lineage>
</organism>
<keyword evidence="3 9" id="KW-0808">Transferase</keyword>
<feature type="transmembrane region" description="Helical" evidence="8">
    <location>
        <begin position="207"/>
        <end position="227"/>
    </location>
</feature>
<feature type="transmembrane region" description="Helical" evidence="8">
    <location>
        <begin position="318"/>
        <end position="337"/>
    </location>
</feature>
<feature type="transmembrane region" description="Helical" evidence="8">
    <location>
        <begin position="294"/>
        <end position="312"/>
    </location>
</feature>
<feature type="binding site" evidence="7">
    <location>
        <position position="231"/>
    </location>
    <ligand>
        <name>Mg(2+)</name>
        <dbReference type="ChEBI" id="CHEBI:18420"/>
    </ligand>
</feature>
<dbReference type="GeneID" id="93210576"/>
<dbReference type="InterPro" id="IPR000715">
    <property type="entry name" value="Glycosyl_transferase_4"/>
</dbReference>
<feature type="transmembrane region" description="Helical" evidence="8">
    <location>
        <begin position="59"/>
        <end position="82"/>
    </location>
</feature>
<comment type="cofactor">
    <cofactor evidence="7">
        <name>Mg(2+)</name>
        <dbReference type="ChEBI" id="CHEBI:18420"/>
    </cofactor>
</comment>
<dbReference type="PANTHER" id="PTHR22926">
    <property type="entry name" value="PHOSPHO-N-ACETYLMURAMOYL-PENTAPEPTIDE-TRANSFERASE"/>
    <property type="match status" value="1"/>
</dbReference>
<dbReference type="GO" id="GO:0044038">
    <property type="term" value="P:cell wall macromolecule biosynthetic process"/>
    <property type="evidence" value="ECO:0007669"/>
    <property type="project" value="TreeGrafter"/>
</dbReference>
<evidence type="ECO:0000313" key="9">
    <source>
        <dbReference type="EMBL" id="EGF22944.1"/>
    </source>
</evidence>
<dbReference type="AlphaFoldDB" id="F1T639"/>
<protein>
    <submittedName>
        <fullName evidence="9">Glycosyltransferase, group 4 family</fullName>
        <ecNumber evidence="9">2.7.8.-</ecNumber>
    </submittedName>
</protein>
<gene>
    <name evidence="9" type="ORF">HMPREF0091_10939</name>
</gene>
<proteinExistence type="predicted"/>
<evidence type="ECO:0000256" key="2">
    <source>
        <dbReference type="ARBA" id="ARBA00022475"/>
    </source>
</evidence>
<dbReference type="GO" id="GO:0046872">
    <property type="term" value="F:metal ion binding"/>
    <property type="evidence" value="ECO:0007669"/>
    <property type="project" value="UniProtKB-KW"/>
</dbReference>
<feature type="transmembrane region" description="Helical" evidence="8">
    <location>
        <begin position="239"/>
        <end position="257"/>
    </location>
</feature>
<dbReference type="GO" id="GO:0071555">
    <property type="term" value="P:cell wall organization"/>
    <property type="evidence" value="ECO:0007669"/>
    <property type="project" value="TreeGrafter"/>
</dbReference>